<dbReference type="PROSITE" id="PS50006">
    <property type="entry name" value="FHA_DOMAIN"/>
    <property type="match status" value="2"/>
</dbReference>
<dbReference type="Gene3D" id="2.60.200.20">
    <property type="match status" value="2"/>
</dbReference>
<proteinExistence type="predicted"/>
<comment type="caution">
    <text evidence="2">The sequence shown here is derived from an EMBL/GenBank/DDBJ whole genome shotgun (WGS) entry which is preliminary data.</text>
</comment>
<dbReference type="EMBL" id="ANOH01000288">
    <property type="protein sequence ID" value="EMI54226.1"/>
    <property type="molecule type" value="Genomic_DNA"/>
</dbReference>
<dbReference type="Proteomes" id="UP000011885">
    <property type="component" value="Unassembled WGS sequence"/>
</dbReference>
<dbReference type="SUPFAM" id="SSF49879">
    <property type="entry name" value="SMAD/FHA domain"/>
    <property type="match status" value="2"/>
</dbReference>
<evidence type="ECO:0000259" key="1">
    <source>
        <dbReference type="PROSITE" id="PS50006"/>
    </source>
</evidence>
<evidence type="ECO:0000313" key="2">
    <source>
        <dbReference type="EMBL" id="EMI54226.1"/>
    </source>
</evidence>
<sequence length="234" mass="26557">MTAVDSCIPANKSTHPFRPINRPPVPRLIAVDDDQATDGECFRLRAAETTLGRRDATLLFPCDADMSACHAQIKRELTIDDRYIWRLVDNDSTNGTYVRIATMPLRHDDQIRIGRTQLRWRADTKGKQAQIVVDSEPRRRVPVRTQQSVVIGRDAERVNLSVSDLTVDLAHAKVHFAGGRWVIEDLQSLNGTWRRVSSHELETCDEFILGEQRFRFECPKPPPTISQLGGMTSR</sequence>
<dbReference type="AlphaFoldDB" id="M5U8Q3"/>
<dbReference type="InterPro" id="IPR000253">
    <property type="entry name" value="FHA_dom"/>
</dbReference>
<feature type="domain" description="FHA" evidence="1">
    <location>
        <begin position="149"/>
        <end position="193"/>
    </location>
</feature>
<dbReference type="SMART" id="SM00240">
    <property type="entry name" value="FHA"/>
    <property type="match status" value="2"/>
</dbReference>
<organism evidence="2 3">
    <name type="scientific">Rhodopirellula sallentina SM41</name>
    <dbReference type="NCBI Taxonomy" id="1263870"/>
    <lineage>
        <taxon>Bacteria</taxon>
        <taxon>Pseudomonadati</taxon>
        <taxon>Planctomycetota</taxon>
        <taxon>Planctomycetia</taxon>
        <taxon>Pirellulales</taxon>
        <taxon>Pirellulaceae</taxon>
        <taxon>Rhodopirellula</taxon>
    </lineage>
</organism>
<gene>
    <name evidence="2" type="ORF">RSSM_04329</name>
</gene>
<dbReference type="CDD" id="cd00060">
    <property type="entry name" value="FHA"/>
    <property type="match status" value="2"/>
</dbReference>
<protein>
    <submittedName>
        <fullName evidence="2">FHA domain containing protein</fullName>
    </submittedName>
</protein>
<feature type="domain" description="FHA" evidence="1">
    <location>
        <begin position="49"/>
        <end position="103"/>
    </location>
</feature>
<accession>M5U8Q3</accession>
<evidence type="ECO:0000313" key="3">
    <source>
        <dbReference type="Proteomes" id="UP000011885"/>
    </source>
</evidence>
<name>M5U8Q3_9BACT</name>
<keyword evidence="3" id="KW-1185">Reference proteome</keyword>
<reference evidence="2 3" key="1">
    <citation type="journal article" date="2013" name="Mar. Genomics">
        <title>Expression of sulfatases in Rhodopirellula baltica and the diversity of sulfatases in the genus Rhodopirellula.</title>
        <authorList>
            <person name="Wegner C.E."/>
            <person name="Richter-Heitmann T."/>
            <person name="Klindworth A."/>
            <person name="Klockow C."/>
            <person name="Richter M."/>
            <person name="Achstetter T."/>
            <person name="Glockner F.O."/>
            <person name="Harder J."/>
        </authorList>
    </citation>
    <scope>NUCLEOTIDE SEQUENCE [LARGE SCALE GENOMIC DNA]</scope>
    <source>
        <strain evidence="2 3">SM41</strain>
    </source>
</reference>
<dbReference type="PATRIC" id="fig|1263870.3.peg.4577"/>
<dbReference type="InterPro" id="IPR008984">
    <property type="entry name" value="SMAD_FHA_dom_sf"/>
</dbReference>
<dbReference type="Pfam" id="PF00498">
    <property type="entry name" value="FHA"/>
    <property type="match status" value="2"/>
</dbReference>